<dbReference type="CDD" id="cd04179">
    <property type="entry name" value="DPM_DPG-synthase_like"/>
    <property type="match status" value="1"/>
</dbReference>
<feature type="domain" description="Glycosyltransferase 2-like" evidence="1">
    <location>
        <begin position="6"/>
        <end position="123"/>
    </location>
</feature>
<dbReference type="GO" id="GO:0006487">
    <property type="term" value="P:protein N-linked glycosylation"/>
    <property type="evidence" value="ECO:0007669"/>
    <property type="project" value="TreeGrafter"/>
</dbReference>
<accession>A0A1W1X443</accession>
<dbReference type="InterPro" id="IPR029044">
    <property type="entry name" value="Nucleotide-diphossugar_trans"/>
</dbReference>
<organism evidence="2 3">
    <name type="scientific">Andreprevotia lacus DSM 23236</name>
    <dbReference type="NCBI Taxonomy" id="1121001"/>
    <lineage>
        <taxon>Bacteria</taxon>
        <taxon>Pseudomonadati</taxon>
        <taxon>Pseudomonadota</taxon>
        <taxon>Betaproteobacteria</taxon>
        <taxon>Neisseriales</taxon>
        <taxon>Chitinibacteraceae</taxon>
        <taxon>Andreprevotia</taxon>
    </lineage>
</organism>
<dbReference type="RefSeq" id="WP_084089050.1">
    <property type="nucleotide sequence ID" value="NZ_FWXD01000002.1"/>
</dbReference>
<dbReference type="PANTHER" id="PTHR10859">
    <property type="entry name" value="GLYCOSYL TRANSFERASE"/>
    <property type="match status" value="1"/>
</dbReference>
<protein>
    <submittedName>
        <fullName evidence="2">Glycosyltransferase, GT2 family</fullName>
    </submittedName>
</protein>
<evidence type="ECO:0000259" key="1">
    <source>
        <dbReference type="Pfam" id="PF00535"/>
    </source>
</evidence>
<proteinExistence type="predicted"/>
<evidence type="ECO:0000313" key="2">
    <source>
        <dbReference type="EMBL" id="SMC18603.1"/>
    </source>
</evidence>
<gene>
    <name evidence="2" type="ORF">SAMN02745857_00597</name>
</gene>
<dbReference type="AlphaFoldDB" id="A0A1W1X443"/>
<name>A0A1W1X443_9NEIS</name>
<dbReference type="OrthoDB" id="9808633at2"/>
<keyword evidence="2" id="KW-0808">Transferase</keyword>
<dbReference type="EMBL" id="FWXD01000002">
    <property type="protein sequence ID" value="SMC18603.1"/>
    <property type="molecule type" value="Genomic_DNA"/>
</dbReference>
<sequence length="245" mass="27062">MNCVAVIPVYNHEHAIGTVVASLRTHGLPVLLVDDGSAPACAAVLDTLATQAQVSLLRLPQNQGKGGAVMAGLHEAARQGYSHALQIDADGQHDTGDVPRFLALAQQHPTALITGCPQYDASVPRVRFYGRYAAHLMVWAITLSRRITDSMCGFRVYPLAHTLPVLAQMPRTRRMDFDIEIAIRLDWQDVRIINVPTRVTYPSDGISHFNYLRDNLRITAMLIRLLGGMLWRSPMLLARHLRSGA</sequence>
<dbReference type="STRING" id="1121001.SAMN02745857_00597"/>
<dbReference type="GO" id="GO:0016740">
    <property type="term" value="F:transferase activity"/>
    <property type="evidence" value="ECO:0007669"/>
    <property type="project" value="UniProtKB-KW"/>
</dbReference>
<dbReference type="Gene3D" id="3.90.550.10">
    <property type="entry name" value="Spore Coat Polysaccharide Biosynthesis Protein SpsA, Chain A"/>
    <property type="match status" value="1"/>
</dbReference>
<dbReference type="Pfam" id="PF00535">
    <property type="entry name" value="Glycos_transf_2"/>
    <property type="match status" value="1"/>
</dbReference>
<keyword evidence="3" id="KW-1185">Reference proteome</keyword>
<evidence type="ECO:0000313" key="3">
    <source>
        <dbReference type="Proteomes" id="UP000192761"/>
    </source>
</evidence>
<dbReference type="InterPro" id="IPR001173">
    <property type="entry name" value="Glyco_trans_2-like"/>
</dbReference>
<dbReference type="Proteomes" id="UP000192761">
    <property type="component" value="Unassembled WGS sequence"/>
</dbReference>
<dbReference type="PANTHER" id="PTHR10859:SF91">
    <property type="entry name" value="DOLICHYL-PHOSPHATE BETA-GLUCOSYLTRANSFERASE"/>
    <property type="match status" value="1"/>
</dbReference>
<reference evidence="2 3" key="1">
    <citation type="submission" date="2017-04" db="EMBL/GenBank/DDBJ databases">
        <authorList>
            <person name="Afonso C.L."/>
            <person name="Miller P.J."/>
            <person name="Scott M.A."/>
            <person name="Spackman E."/>
            <person name="Goraichik I."/>
            <person name="Dimitrov K.M."/>
            <person name="Suarez D.L."/>
            <person name="Swayne D.E."/>
        </authorList>
    </citation>
    <scope>NUCLEOTIDE SEQUENCE [LARGE SCALE GENOMIC DNA]</scope>
    <source>
        <strain evidence="2 3">DSM 23236</strain>
    </source>
</reference>
<dbReference type="SUPFAM" id="SSF53448">
    <property type="entry name" value="Nucleotide-diphospho-sugar transferases"/>
    <property type="match status" value="1"/>
</dbReference>